<dbReference type="SUPFAM" id="SSF55681">
    <property type="entry name" value="Class II aaRS and biotin synthetases"/>
    <property type="match status" value="1"/>
</dbReference>
<dbReference type="GO" id="GO:0005524">
    <property type="term" value="F:ATP binding"/>
    <property type="evidence" value="ECO:0007669"/>
    <property type="project" value="UniProtKB-UniRule"/>
</dbReference>
<sequence length="344" mass="38453">MKTSSTSTAWPTAADLLETEEAITFVKETFSKVLAQQLHLVKVSAPLVVLDGTGINDDLNGIERPVGFPIKALDEQRAVVVHSLAKWKRLRLSELGIPAGKGLLTDMRALRPDEDYSAIHSIYVDQWDWEKHILPEQRTIPFLKATVETIYGALKATEEQVRKRFGIEPILPPTIAFMHAEDLLQRYPDLTPKQREDEAAREFGAVFLMGIGGELSHGEIHDGRAPDYDDWSTLNEDGHRGLNGDILLWNPVMETSFEISSMGIRVDKVALARQLEMRGCPERQSLHFHRMLLADELPQSIGGGIGQSRVTMFLLRKAHIGEVQVSIWPEAVRRELAEGGVALL</sequence>
<evidence type="ECO:0000256" key="2">
    <source>
        <dbReference type="ARBA" id="ARBA00022598"/>
    </source>
</evidence>
<dbReference type="PROSITE" id="PS50862">
    <property type="entry name" value="AA_TRNA_LIGASE_II"/>
    <property type="match status" value="1"/>
</dbReference>
<dbReference type="NCBIfam" id="TIGR00669">
    <property type="entry name" value="asnA"/>
    <property type="match status" value="1"/>
</dbReference>
<dbReference type="AlphaFoldDB" id="A0A1I6AYW1"/>
<comment type="subcellular location">
    <subcellularLocation>
        <location evidence="7">Cytoplasm</location>
    </subcellularLocation>
</comment>
<gene>
    <name evidence="7" type="primary">asnA</name>
    <name evidence="10" type="ORF">SAMN04515668_4062</name>
</gene>
<dbReference type="Proteomes" id="UP000199029">
    <property type="component" value="Unassembled WGS sequence"/>
</dbReference>
<reference evidence="11" key="1">
    <citation type="submission" date="2016-10" db="EMBL/GenBank/DDBJ databases">
        <authorList>
            <person name="Varghese N."/>
            <person name="Submissions S."/>
        </authorList>
    </citation>
    <scope>NUCLEOTIDE SEQUENCE [LARGE SCALE GENOMIC DNA]</scope>
    <source>
        <strain evidence="11">OR362-8,ATCC BAA-1266,JCM 13504</strain>
    </source>
</reference>
<dbReference type="HAMAP" id="MF_00555">
    <property type="entry name" value="AsnA"/>
    <property type="match status" value="1"/>
</dbReference>
<evidence type="ECO:0000256" key="5">
    <source>
        <dbReference type="ARBA" id="ARBA00022840"/>
    </source>
</evidence>
<name>A0A1I6AYW1_HYMAR</name>
<organism evidence="10 11">
    <name type="scientific">Hymenobacter arizonensis</name>
    <name type="common">Siccationidurans arizonensis</name>
    <dbReference type="NCBI Taxonomy" id="1227077"/>
    <lineage>
        <taxon>Bacteria</taxon>
        <taxon>Pseudomonadati</taxon>
        <taxon>Bacteroidota</taxon>
        <taxon>Cytophagia</taxon>
        <taxon>Cytophagales</taxon>
        <taxon>Hymenobacteraceae</taxon>
        <taxon>Hymenobacter</taxon>
    </lineage>
</organism>
<dbReference type="GO" id="GO:0004071">
    <property type="term" value="F:aspartate-ammonia ligase activity"/>
    <property type="evidence" value="ECO:0007669"/>
    <property type="project" value="UniProtKB-UniRule"/>
</dbReference>
<dbReference type="OrthoDB" id="9766088at2"/>
<keyword evidence="11" id="KW-1185">Reference proteome</keyword>
<evidence type="ECO:0000313" key="10">
    <source>
        <dbReference type="EMBL" id="SFQ73852.1"/>
    </source>
</evidence>
<evidence type="ECO:0000259" key="9">
    <source>
        <dbReference type="PROSITE" id="PS50862"/>
    </source>
</evidence>
<dbReference type="GO" id="GO:0005829">
    <property type="term" value="C:cytosol"/>
    <property type="evidence" value="ECO:0007669"/>
    <property type="project" value="TreeGrafter"/>
</dbReference>
<protein>
    <recommendedName>
        <fullName evidence="7 8">Aspartate--ammonia ligase</fullName>
        <ecNumber evidence="7 8">6.3.1.1</ecNumber>
    </recommendedName>
    <alternativeName>
        <fullName evidence="7">Asparagine synthetase A</fullName>
    </alternativeName>
</protein>
<feature type="domain" description="Aminoacyl-transfer RNA synthetases class-II family profile" evidence="9">
    <location>
        <begin position="108"/>
        <end position="329"/>
    </location>
</feature>
<dbReference type="Pfam" id="PF03590">
    <property type="entry name" value="AsnA"/>
    <property type="match status" value="1"/>
</dbReference>
<dbReference type="InterPro" id="IPR006195">
    <property type="entry name" value="aa-tRNA-synth_II"/>
</dbReference>
<dbReference type="EMBL" id="FOXS01000006">
    <property type="protein sequence ID" value="SFQ73852.1"/>
    <property type="molecule type" value="Genomic_DNA"/>
</dbReference>
<evidence type="ECO:0000256" key="6">
    <source>
        <dbReference type="ARBA" id="ARBA00022888"/>
    </source>
</evidence>
<comment type="catalytic activity">
    <reaction evidence="7">
        <text>L-aspartate + NH4(+) + ATP = L-asparagine + AMP + diphosphate + H(+)</text>
        <dbReference type="Rhea" id="RHEA:11372"/>
        <dbReference type="ChEBI" id="CHEBI:15378"/>
        <dbReference type="ChEBI" id="CHEBI:28938"/>
        <dbReference type="ChEBI" id="CHEBI:29991"/>
        <dbReference type="ChEBI" id="CHEBI:30616"/>
        <dbReference type="ChEBI" id="CHEBI:33019"/>
        <dbReference type="ChEBI" id="CHEBI:58048"/>
        <dbReference type="ChEBI" id="CHEBI:456215"/>
        <dbReference type="EC" id="6.3.1.1"/>
    </reaction>
</comment>
<dbReference type="PIRSF" id="PIRSF001555">
    <property type="entry name" value="Asp_ammon_ligase"/>
    <property type="match status" value="1"/>
</dbReference>
<keyword evidence="5 7" id="KW-0067">ATP-binding</keyword>
<keyword evidence="2 7" id="KW-0436">Ligase</keyword>
<dbReference type="InterPro" id="IPR004618">
    <property type="entry name" value="AsnA"/>
</dbReference>
<evidence type="ECO:0000256" key="4">
    <source>
        <dbReference type="ARBA" id="ARBA00022741"/>
    </source>
</evidence>
<dbReference type="EC" id="6.3.1.1" evidence="7 8"/>
<dbReference type="PANTHER" id="PTHR30073:SF5">
    <property type="entry name" value="ASPARTATE--AMMONIA LIGASE"/>
    <property type="match status" value="1"/>
</dbReference>
<keyword evidence="1 7" id="KW-0963">Cytoplasm</keyword>
<evidence type="ECO:0000256" key="7">
    <source>
        <dbReference type="HAMAP-Rule" id="MF_00555"/>
    </source>
</evidence>
<dbReference type="UniPathway" id="UPA00134">
    <property type="reaction ID" value="UER00194"/>
</dbReference>
<keyword evidence="3 7" id="KW-0028">Amino-acid biosynthesis</keyword>
<evidence type="ECO:0000313" key="11">
    <source>
        <dbReference type="Proteomes" id="UP000199029"/>
    </source>
</evidence>
<dbReference type="RefSeq" id="WP_092677613.1">
    <property type="nucleotide sequence ID" value="NZ_FOXS01000006.1"/>
</dbReference>
<keyword evidence="4 7" id="KW-0547">Nucleotide-binding</keyword>
<evidence type="ECO:0000256" key="1">
    <source>
        <dbReference type="ARBA" id="ARBA00022490"/>
    </source>
</evidence>
<dbReference type="Gene3D" id="3.30.930.10">
    <property type="entry name" value="Bira Bifunctional Protein, Domain 2"/>
    <property type="match status" value="1"/>
</dbReference>
<evidence type="ECO:0000256" key="3">
    <source>
        <dbReference type="ARBA" id="ARBA00022605"/>
    </source>
</evidence>
<dbReference type="STRING" id="1227077.SAMN04515668_4062"/>
<comment type="pathway">
    <text evidence="7">Amino-acid biosynthesis; L-asparagine biosynthesis; L-asparagine from L-aspartate (ammonia route): step 1/1.</text>
</comment>
<dbReference type="GO" id="GO:0070981">
    <property type="term" value="P:L-asparagine biosynthetic process"/>
    <property type="evidence" value="ECO:0007669"/>
    <property type="project" value="UniProtKB-UniRule"/>
</dbReference>
<dbReference type="PANTHER" id="PTHR30073">
    <property type="entry name" value="ASPARTATE--AMMONIA LIGASE"/>
    <property type="match status" value="1"/>
</dbReference>
<proteinExistence type="inferred from homology"/>
<keyword evidence="6 7" id="KW-0061">Asparagine biosynthesis</keyword>
<dbReference type="InterPro" id="IPR045864">
    <property type="entry name" value="aa-tRNA-synth_II/BPL/LPL"/>
</dbReference>
<accession>A0A1I6AYW1</accession>
<evidence type="ECO:0000256" key="8">
    <source>
        <dbReference type="NCBIfam" id="TIGR00669"/>
    </source>
</evidence>
<comment type="similarity">
    <text evidence="7">Belongs to the class-II aminoacyl-tRNA synthetase family. AsnA subfamily.</text>
</comment>